<accession>A0A8I0JZC6</accession>
<dbReference type="FunFam" id="3.40.50.10440:FF:000001">
    <property type="entry name" value="Dihydroxyacetone kinase, DhaK subunit"/>
    <property type="match status" value="1"/>
</dbReference>
<dbReference type="PANTHER" id="PTHR28629:SF4">
    <property type="entry name" value="TRIOKINASE_FMN CYCLASE"/>
    <property type="match status" value="1"/>
</dbReference>
<dbReference type="PROSITE" id="PS51480">
    <property type="entry name" value="DHAL"/>
    <property type="match status" value="1"/>
</dbReference>
<keyword evidence="1" id="KW-0808">Transferase</keyword>
<dbReference type="GO" id="GO:0004371">
    <property type="term" value="F:glycerone kinase activity"/>
    <property type="evidence" value="ECO:0007669"/>
    <property type="project" value="InterPro"/>
</dbReference>
<dbReference type="SMART" id="SM01120">
    <property type="entry name" value="Dak2"/>
    <property type="match status" value="1"/>
</dbReference>
<gene>
    <name evidence="8" type="ORF">IBG24_05920</name>
</gene>
<evidence type="ECO:0000259" key="7">
    <source>
        <dbReference type="PROSITE" id="PS51481"/>
    </source>
</evidence>
<dbReference type="Gene3D" id="1.25.40.340">
    <property type="match status" value="1"/>
</dbReference>
<dbReference type="Gene3D" id="3.30.1180.20">
    <property type="entry name" value="Dihydroxyacetone kinase, domain 2"/>
    <property type="match status" value="1"/>
</dbReference>
<dbReference type="Pfam" id="PF02733">
    <property type="entry name" value="Dak1"/>
    <property type="match status" value="1"/>
</dbReference>
<protein>
    <submittedName>
        <fullName evidence="8">Dihydroxyacetone kinase subunit DhaK</fullName>
    </submittedName>
</protein>
<evidence type="ECO:0000256" key="5">
    <source>
        <dbReference type="SAM" id="MobiDB-lite"/>
    </source>
</evidence>
<dbReference type="InterPro" id="IPR004007">
    <property type="entry name" value="DhaL_dom"/>
</dbReference>
<dbReference type="GO" id="GO:0005829">
    <property type="term" value="C:cytosol"/>
    <property type="evidence" value="ECO:0007669"/>
    <property type="project" value="TreeGrafter"/>
</dbReference>
<evidence type="ECO:0000256" key="3">
    <source>
        <dbReference type="ARBA" id="ARBA00022777"/>
    </source>
</evidence>
<evidence type="ECO:0000256" key="1">
    <source>
        <dbReference type="ARBA" id="ARBA00022679"/>
    </source>
</evidence>
<dbReference type="InterPro" id="IPR036117">
    <property type="entry name" value="DhaL_dom_sf"/>
</dbReference>
<feature type="domain" description="DhaL" evidence="6">
    <location>
        <begin position="322"/>
        <end position="513"/>
    </location>
</feature>
<reference evidence="8" key="1">
    <citation type="submission" date="2020-09" db="EMBL/GenBank/DDBJ databases">
        <title>Novel species in genus Aeromicrobium.</title>
        <authorList>
            <person name="Zhang G."/>
        </authorList>
    </citation>
    <scope>NUCLEOTIDE SEQUENCE</scope>
    <source>
        <strain evidence="8">Zg-636</strain>
    </source>
</reference>
<evidence type="ECO:0000256" key="2">
    <source>
        <dbReference type="ARBA" id="ARBA00022741"/>
    </source>
</evidence>
<dbReference type="Gene3D" id="3.40.50.10440">
    <property type="entry name" value="Dihydroxyacetone kinase, domain 1"/>
    <property type="match status" value="1"/>
</dbReference>
<evidence type="ECO:0000259" key="6">
    <source>
        <dbReference type="PROSITE" id="PS51480"/>
    </source>
</evidence>
<dbReference type="InterPro" id="IPR050861">
    <property type="entry name" value="Dihydroxyacetone_Kinase"/>
</dbReference>
<evidence type="ECO:0000313" key="8">
    <source>
        <dbReference type="EMBL" id="MBC9225847.1"/>
    </source>
</evidence>
<feature type="compositionally biased region" description="Basic and acidic residues" evidence="5">
    <location>
        <begin position="304"/>
        <end position="313"/>
    </location>
</feature>
<dbReference type="InterPro" id="IPR004006">
    <property type="entry name" value="DhaK_dom"/>
</dbReference>
<keyword evidence="3 8" id="KW-0418">Kinase</keyword>
<sequence length="533" mass="54940">MNRDPVYVWALEPAETRRVAIVSGGGAGHEPLHGGFVGAGGLDAACPGEVFTSPHSRQIFEASDRVKRDGGVLQIVKNYTGDRINFAIAAERLRARGVEVAEVVVDDDLGSEGHEVGRRGTGATLVVEKILGAAADRGLALAELADLGARVADRSRSVAVARQGHTAPDSRTRGFEVEPGSLEYGVGIHGEAARQTIDEPVHVDLAQRMVDELLDALGDLPHGVIAVVNGLGGAPNLELLGLLGDVELALEARGVALRSGVAGTFVSALDMDGFSITLTEADPDWMDDWYASHSTPGLPSPRPWDPDVDRGTGPEEDAAPTAEPSAWLRALADHFTQSRADYDDLDRRAGDGDFGGNMELAFASSVTRAAGPDASLADDLRSMADAFGNDVGGSSGPLLGLVLTGLAEAVEDAGDGDLPAAVGEGLRAGMASVTRAGGAQPGDRTFLDALAPAVADAGTPLDAAAVQRAVDGAAATADLVGKRGRSSYVGDKAIGVPDPGAVALVQVLAAIVERLTGDDLSEPREQAQRLLHD</sequence>
<dbReference type="SUPFAM" id="SSF101473">
    <property type="entry name" value="DhaL-like"/>
    <property type="match status" value="1"/>
</dbReference>
<comment type="caution">
    <text evidence="8">The sequence shown here is derived from an EMBL/GenBank/DDBJ whole genome shotgun (WGS) entry which is preliminary data.</text>
</comment>
<dbReference type="Pfam" id="PF02734">
    <property type="entry name" value="Dak2"/>
    <property type="match status" value="1"/>
</dbReference>
<dbReference type="PANTHER" id="PTHR28629">
    <property type="entry name" value="TRIOKINASE/FMN CYCLASE"/>
    <property type="match status" value="1"/>
</dbReference>
<dbReference type="GO" id="GO:0019563">
    <property type="term" value="P:glycerol catabolic process"/>
    <property type="evidence" value="ECO:0007669"/>
    <property type="project" value="TreeGrafter"/>
</dbReference>
<dbReference type="AlphaFoldDB" id="A0A8I0JZC6"/>
<evidence type="ECO:0000313" key="9">
    <source>
        <dbReference type="Proteomes" id="UP000620591"/>
    </source>
</evidence>
<dbReference type="GO" id="GO:0005524">
    <property type="term" value="F:ATP binding"/>
    <property type="evidence" value="ECO:0007669"/>
    <property type="project" value="UniProtKB-KW"/>
</dbReference>
<keyword evidence="2" id="KW-0547">Nucleotide-binding</keyword>
<dbReference type="SUPFAM" id="SSF82549">
    <property type="entry name" value="DAK1/DegV-like"/>
    <property type="match status" value="1"/>
</dbReference>
<name>A0A8I0JZC6_9ACTN</name>
<proteinExistence type="predicted"/>
<keyword evidence="4" id="KW-0067">ATP-binding</keyword>
<organism evidence="8 9">
    <name type="scientific">Aeromicrobium senzhongii</name>
    <dbReference type="NCBI Taxonomy" id="2663859"/>
    <lineage>
        <taxon>Bacteria</taxon>
        <taxon>Bacillati</taxon>
        <taxon>Actinomycetota</taxon>
        <taxon>Actinomycetes</taxon>
        <taxon>Propionibacteriales</taxon>
        <taxon>Nocardioidaceae</taxon>
        <taxon>Aeromicrobium</taxon>
    </lineage>
</organism>
<dbReference type="PROSITE" id="PS51481">
    <property type="entry name" value="DHAK"/>
    <property type="match status" value="1"/>
</dbReference>
<evidence type="ECO:0000256" key="4">
    <source>
        <dbReference type="ARBA" id="ARBA00022840"/>
    </source>
</evidence>
<feature type="region of interest" description="Disordered" evidence="5">
    <location>
        <begin position="290"/>
        <end position="324"/>
    </location>
</feature>
<feature type="domain" description="DhaK" evidence="7">
    <location>
        <begin position="1"/>
        <end position="298"/>
    </location>
</feature>
<dbReference type="EMBL" id="JACTVM010000001">
    <property type="protein sequence ID" value="MBC9225847.1"/>
    <property type="molecule type" value="Genomic_DNA"/>
</dbReference>
<dbReference type="Proteomes" id="UP000620591">
    <property type="component" value="Unassembled WGS sequence"/>
</dbReference>